<dbReference type="AlphaFoldDB" id="A0A2B7XHW9"/>
<dbReference type="EMBL" id="PDNB01000074">
    <property type="protein sequence ID" value="PGH11324.1"/>
    <property type="molecule type" value="Genomic_DNA"/>
</dbReference>
<reference evidence="1 2" key="1">
    <citation type="submission" date="2017-10" db="EMBL/GenBank/DDBJ databases">
        <title>Comparative genomics in systemic dimorphic fungi from Ajellomycetaceae.</title>
        <authorList>
            <person name="Munoz J.F."/>
            <person name="Mcewen J.G."/>
            <person name="Clay O.K."/>
            <person name="Cuomo C.A."/>
        </authorList>
    </citation>
    <scope>NUCLEOTIDE SEQUENCE [LARGE SCALE GENOMIC DNA]</scope>
    <source>
        <strain evidence="1 2">UAMH5409</strain>
    </source>
</reference>
<name>A0A2B7XHW9_9EURO</name>
<comment type="caution">
    <text evidence="1">The sequence shown here is derived from an EMBL/GenBank/DDBJ whole genome shotgun (WGS) entry which is preliminary data.</text>
</comment>
<sequence>MATITGEIAVMLSVLGCARGDDRILEAIVLVGPRMEIEEFDFDCSTYYTFKPTGTDLLFENDVLTMAMVRTQPDNQDKTYGLYPRPAALIDGLSPTATGPEVSTFLGNPECVGPNWDRYEVNNCYLHSSSIRRQIESLGSLRFLSQLGVKSDGE</sequence>
<accession>A0A2B7XHW9</accession>
<evidence type="ECO:0000313" key="1">
    <source>
        <dbReference type="EMBL" id="PGH11324.1"/>
    </source>
</evidence>
<dbReference type="OrthoDB" id="4466391at2759"/>
<gene>
    <name evidence="1" type="ORF">AJ79_04940</name>
</gene>
<protein>
    <submittedName>
        <fullName evidence="1">Uncharacterized protein</fullName>
    </submittedName>
</protein>
<evidence type="ECO:0000313" key="2">
    <source>
        <dbReference type="Proteomes" id="UP000223968"/>
    </source>
</evidence>
<keyword evidence="2" id="KW-1185">Reference proteome</keyword>
<organism evidence="1 2">
    <name type="scientific">Helicocarpus griseus UAMH5409</name>
    <dbReference type="NCBI Taxonomy" id="1447875"/>
    <lineage>
        <taxon>Eukaryota</taxon>
        <taxon>Fungi</taxon>
        <taxon>Dikarya</taxon>
        <taxon>Ascomycota</taxon>
        <taxon>Pezizomycotina</taxon>
        <taxon>Eurotiomycetes</taxon>
        <taxon>Eurotiomycetidae</taxon>
        <taxon>Onygenales</taxon>
        <taxon>Ajellomycetaceae</taxon>
        <taxon>Helicocarpus</taxon>
    </lineage>
</organism>
<dbReference type="Proteomes" id="UP000223968">
    <property type="component" value="Unassembled WGS sequence"/>
</dbReference>
<proteinExistence type="predicted"/>